<protein>
    <submittedName>
        <fullName evidence="2">Putative membrane protein</fullName>
    </submittedName>
</protein>
<evidence type="ECO:0000313" key="3">
    <source>
        <dbReference type="Proteomes" id="UP000011841"/>
    </source>
</evidence>
<dbReference type="HOGENOM" id="CLU_037802_2_1_5"/>
<dbReference type="EMBL" id="AP012603">
    <property type="protein sequence ID" value="BAM87369.1"/>
    <property type="molecule type" value="Genomic_DNA"/>
</dbReference>
<organism evidence="2 3">
    <name type="scientific">Bradyrhizobium oligotrophicum S58</name>
    <dbReference type="NCBI Taxonomy" id="1245469"/>
    <lineage>
        <taxon>Bacteria</taxon>
        <taxon>Pseudomonadati</taxon>
        <taxon>Pseudomonadota</taxon>
        <taxon>Alphaproteobacteria</taxon>
        <taxon>Hyphomicrobiales</taxon>
        <taxon>Nitrobacteraceae</taxon>
        <taxon>Bradyrhizobium</taxon>
    </lineage>
</organism>
<dbReference type="Proteomes" id="UP000011841">
    <property type="component" value="Chromosome"/>
</dbReference>
<dbReference type="Pfam" id="PF20398">
    <property type="entry name" value="DUF6691"/>
    <property type="match status" value="1"/>
</dbReference>
<proteinExistence type="predicted"/>
<sequence length="152" mass="16147">MIVLVQFIVGIVFGLGLLLSGMSNPQKVLNFLDLAAIRSGGWDPSLILVMAGAVGVTFAGFRLIFRRQRPLLSDRFQLPPSQTLDWRIATGPAIFGIGWGLAGICPGPAFVDLGYGSPAIALFVIAMMIGMAAARMLANRQHRGSMAMGQSS</sequence>
<accession>M4Z2S1</accession>
<keyword evidence="1" id="KW-1133">Transmembrane helix</keyword>
<dbReference type="PATRIC" id="fig|1245469.3.peg.1394"/>
<dbReference type="AlphaFoldDB" id="M4Z2S1"/>
<feature type="transmembrane region" description="Helical" evidence="1">
    <location>
        <begin position="47"/>
        <end position="65"/>
    </location>
</feature>
<evidence type="ECO:0000313" key="2">
    <source>
        <dbReference type="EMBL" id="BAM87369.1"/>
    </source>
</evidence>
<dbReference type="KEGG" id="aol:S58_13600"/>
<dbReference type="RefSeq" id="WP_015664500.1">
    <property type="nucleotide sequence ID" value="NC_020453.1"/>
</dbReference>
<name>M4Z2S1_9BRAD</name>
<keyword evidence="3" id="KW-1185">Reference proteome</keyword>
<dbReference type="OrthoDB" id="9790409at2"/>
<dbReference type="eggNOG" id="COG2391">
    <property type="taxonomic scope" value="Bacteria"/>
</dbReference>
<gene>
    <name evidence="2" type="ORF">S58_13600</name>
</gene>
<dbReference type="GeneID" id="301815313"/>
<evidence type="ECO:0000256" key="1">
    <source>
        <dbReference type="SAM" id="Phobius"/>
    </source>
</evidence>
<keyword evidence="1" id="KW-0812">Transmembrane</keyword>
<dbReference type="STRING" id="1245469.S58_13600"/>
<dbReference type="InterPro" id="IPR046513">
    <property type="entry name" value="DUF6691"/>
</dbReference>
<feature type="transmembrane region" description="Helical" evidence="1">
    <location>
        <begin position="86"/>
        <end position="109"/>
    </location>
</feature>
<keyword evidence="1" id="KW-0472">Membrane</keyword>
<reference evidence="2 3" key="1">
    <citation type="journal article" date="2013" name="Appl. Environ. Microbiol.">
        <title>Genome analysis suggests that the soil oligotrophic bacterium Agromonas oligotrophica (Bradyrhizobium oligotrophicum) is a nitrogen-fixing symbiont of Aeschynomene indica.</title>
        <authorList>
            <person name="Okubo T."/>
            <person name="Fukushima S."/>
            <person name="Itakura M."/>
            <person name="Oshima K."/>
            <person name="Longtonglang A."/>
            <person name="Teaumroong N."/>
            <person name="Mitsui H."/>
            <person name="Hattori M."/>
            <person name="Hattori R."/>
            <person name="Hattori T."/>
            <person name="Minamisawa K."/>
        </authorList>
    </citation>
    <scope>NUCLEOTIDE SEQUENCE [LARGE SCALE GENOMIC DNA]</scope>
    <source>
        <strain evidence="2 3">S58</strain>
    </source>
</reference>
<feature type="transmembrane region" description="Helical" evidence="1">
    <location>
        <begin position="115"/>
        <end position="138"/>
    </location>
</feature>